<evidence type="ECO:0008006" key="3">
    <source>
        <dbReference type="Google" id="ProtNLM"/>
    </source>
</evidence>
<dbReference type="Proteomes" id="UP001179952">
    <property type="component" value="Unassembled WGS sequence"/>
</dbReference>
<dbReference type="EMBL" id="JAUJYN010000003">
    <property type="protein sequence ID" value="KAK1276822.1"/>
    <property type="molecule type" value="Genomic_DNA"/>
</dbReference>
<dbReference type="AlphaFoldDB" id="A0AAV9BKF1"/>
<sequence length="66" mass="7418">MLPSLCNSSANCSDFFSESLFIITEFGINDVNNLLLRGVNKTEIRDFVPEIIKKTRQAIDIQIGLN</sequence>
<evidence type="ECO:0000313" key="1">
    <source>
        <dbReference type="EMBL" id="KAK1276822.1"/>
    </source>
</evidence>
<organism evidence="1 2">
    <name type="scientific">Acorus gramineus</name>
    <name type="common">Dwarf sweet flag</name>
    <dbReference type="NCBI Taxonomy" id="55184"/>
    <lineage>
        <taxon>Eukaryota</taxon>
        <taxon>Viridiplantae</taxon>
        <taxon>Streptophyta</taxon>
        <taxon>Embryophyta</taxon>
        <taxon>Tracheophyta</taxon>
        <taxon>Spermatophyta</taxon>
        <taxon>Magnoliopsida</taxon>
        <taxon>Liliopsida</taxon>
        <taxon>Acoraceae</taxon>
        <taxon>Acorus</taxon>
    </lineage>
</organism>
<accession>A0AAV9BKF1</accession>
<protein>
    <recommendedName>
        <fullName evidence="3">Acetyl-CoA hydrolase/transferase C-terminal domain-containing protein</fullName>
    </recommendedName>
</protein>
<gene>
    <name evidence="1" type="ORF">QJS04_geneDACA010991</name>
</gene>
<reference evidence="1" key="2">
    <citation type="submission" date="2023-06" db="EMBL/GenBank/DDBJ databases">
        <authorList>
            <person name="Ma L."/>
            <person name="Liu K.-W."/>
            <person name="Li Z."/>
            <person name="Hsiao Y.-Y."/>
            <person name="Qi Y."/>
            <person name="Fu T."/>
            <person name="Tang G."/>
            <person name="Zhang D."/>
            <person name="Sun W.-H."/>
            <person name="Liu D.-K."/>
            <person name="Li Y."/>
            <person name="Chen G.-Z."/>
            <person name="Liu X.-D."/>
            <person name="Liao X.-Y."/>
            <person name="Jiang Y.-T."/>
            <person name="Yu X."/>
            <person name="Hao Y."/>
            <person name="Huang J."/>
            <person name="Zhao X.-W."/>
            <person name="Ke S."/>
            <person name="Chen Y.-Y."/>
            <person name="Wu W.-L."/>
            <person name="Hsu J.-L."/>
            <person name="Lin Y.-F."/>
            <person name="Huang M.-D."/>
            <person name="Li C.-Y."/>
            <person name="Huang L."/>
            <person name="Wang Z.-W."/>
            <person name="Zhao X."/>
            <person name="Zhong W.-Y."/>
            <person name="Peng D.-H."/>
            <person name="Ahmad S."/>
            <person name="Lan S."/>
            <person name="Zhang J.-S."/>
            <person name="Tsai W.-C."/>
            <person name="Van De Peer Y."/>
            <person name="Liu Z.-J."/>
        </authorList>
    </citation>
    <scope>NUCLEOTIDE SEQUENCE</scope>
    <source>
        <strain evidence="1">SCP</strain>
        <tissue evidence="1">Leaves</tissue>
    </source>
</reference>
<name>A0AAV9BKF1_ACOGR</name>
<proteinExistence type="predicted"/>
<reference evidence="1" key="1">
    <citation type="journal article" date="2023" name="Nat. Commun.">
        <title>Diploid and tetraploid genomes of Acorus and the evolution of monocots.</title>
        <authorList>
            <person name="Ma L."/>
            <person name="Liu K.W."/>
            <person name="Li Z."/>
            <person name="Hsiao Y.Y."/>
            <person name="Qi Y."/>
            <person name="Fu T."/>
            <person name="Tang G.D."/>
            <person name="Zhang D."/>
            <person name="Sun W.H."/>
            <person name="Liu D.K."/>
            <person name="Li Y."/>
            <person name="Chen G.Z."/>
            <person name="Liu X.D."/>
            <person name="Liao X.Y."/>
            <person name="Jiang Y.T."/>
            <person name="Yu X."/>
            <person name="Hao Y."/>
            <person name="Huang J."/>
            <person name="Zhao X.W."/>
            <person name="Ke S."/>
            <person name="Chen Y.Y."/>
            <person name="Wu W.L."/>
            <person name="Hsu J.L."/>
            <person name="Lin Y.F."/>
            <person name="Huang M.D."/>
            <person name="Li C.Y."/>
            <person name="Huang L."/>
            <person name="Wang Z.W."/>
            <person name="Zhao X."/>
            <person name="Zhong W.Y."/>
            <person name="Peng D.H."/>
            <person name="Ahmad S."/>
            <person name="Lan S."/>
            <person name="Zhang J.S."/>
            <person name="Tsai W.C."/>
            <person name="Van de Peer Y."/>
            <person name="Liu Z.J."/>
        </authorList>
    </citation>
    <scope>NUCLEOTIDE SEQUENCE</scope>
    <source>
        <strain evidence="1">SCP</strain>
    </source>
</reference>
<keyword evidence="2" id="KW-1185">Reference proteome</keyword>
<evidence type="ECO:0000313" key="2">
    <source>
        <dbReference type="Proteomes" id="UP001179952"/>
    </source>
</evidence>
<comment type="caution">
    <text evidence="1">The sequence shown here is derived from an EMBL/GenBank/DDBJ whole genome shotgun (WGS) entry which is preliminary data.</text>
</comment>